<dbReference type="PANTHER" id="PTHR13038:SF10">
    <property type="entry name" value="AUTOPHAGY-RELATED PROTEIN 9"/>
    <property type="match status" value="1"/>
</dbReference>
<proteinExistence type="inferred from homology"/>
<dbReference type="InterPro" id="IPR007241">
    <property type="entry name" value="Autophagy-rel_prot_9"/>
</dbReference>
<reference evidence="12" key="1">
    <citation type="submission" date="2022-11" db="UniProtKB">
        <authorList>
            <consortium name="WormBaseParasite"/>
        </authorList>
    </citation>
    <scope>IDENTIFICATION</scope>
</reference>
<feature type="transmembrane region" description="Helical" evidence="10">
    <location>
        <begin position="47"/>
        <end position="71"/>
    </location>
</feature>
<evidence type="ECO:0000256" key="5">
    <source>
        <dbReference type="ARBA" id="ARBA00022692"/>
    </source>
</evidence>
<dbReference type="PANTHER" id="PTHR13038">
    <property type="entry name" value="APG9 AUTOPHAGY 9"/>
    <property type="match status" value="1"/>
</dbReference>
<evidence type="ECO:0000256" key="10">
    <source>
        <dbReference type="RuleBase" id="RU364027"/>
    </source>
</evidence>
<keyword evidence="9 10" id="KW-0472">Membrane</keyword>
<sequence>NFSVKGLYDDERTRSWYSPWQDYWRLKDEYKNPELIDQVSLKMENTVFYLAIINLLFSPIIFLWQIFYSLFSYGELVKREPGLLGVRRWSIYGKYFLRHFNELDHELEYRLNMAYKPACQYLNMFRGNMLEILAQNLIFFLGAYVIVIIALSLYDQDVLLVQNVLTILTLSSLAIAVCRSFISNENQVFCPELMLKILTTHLHYIPDFWKNRAHTSDVRRQFAQLFQFTATFVLEELFSPVLTPFILLFWLKPKCREFLEFFRRFTIEVPSLGDVCSFAMLDIRKHGDKNWQPAIETDKSIEQPDDSMIANLGKTELSLIHFQLVNPNWSAPPVSRRFLTSIREQCQHDLDEASSTTAAPLDEEALVNPLVQSLASLPMPYYTGLSEKGAKNESGNGLVLSLLKKHQSQQQQMTTSSSIILNFDQQKPFTNDQLLMSSLMISSNSGANTLAGNYFSIRNNEMEMEMSVTAAYLRELRDRKVCPRLRDYGSMQFSRAATSTAYKTKNENQMTYDH</sequence>
<evidence type="ECO:0000256" key="4">
    <source>
        <dbReference type="ARBA" id="ARBA00022448"/>
    </source>
</evidence>
<evidence type="ECO:0000256" key="6">
    <source>
        <dbReference type="ARBA" id="ARBA00022989"/>
    </source>
</evidence>
<keyword evidence="6 10" id="KW-1133">Transmembrane helix</keyword>
<evidence type="ECO:0000313" key="12">
    <source>
        <dbReference type="WBParaSite" id="nRc.2.0.1.t27187-RA"/>
    </source>
</evidence>
<keyword evidence="5 10" id="KW-0812">Transmembrane</keyword>
<keyword evidence="7 10" id="KW-0072">Autophagy</keyword>
<dbReference type="GO" id="GO:0005776">
    <property type="term" value="C:autophagosome"/>
    <property type="evidence" value="ECO:0007669"/>
    <property type="project" value="TreeGrafter"/>
</dbReference>
<evidence type="ECO:0000256" key="8">
    <source>
        <dbReference type="ARBA" id="ARBA00023055"/>
    </source>
</evidence>
<evidence type="ECO:0000256" key="1">
    <source>
        <dbReference type="ARBA" id="ARBA00004511"/>
    </source>
</evidence>
<evidence type="ECO:0000256" key="3">
    <source>
        <dbReference type="ARBA" id="ARBA00018074"/>
    </source>
</evidence>
<dbReference type="GO" id="GO:0006869">
    <property type="term" value="P:lipid transport"/>
    <property type="evidence" value="ECO:0007669"/>
    <property type="project" value="UniProtKB-KW"/>
</dbReference>
<comment type="subcellular location">
    <subcellularLocation>
        <location evidence="1 10">Preautophagosomal structure membrane</location>
        <topology evidence="1 10">Multi-pass membrane protein</topology>
    </subcellularLocation>
</comment>
<dbReference type="AlphaFoldDB" id="A0A915JM73"/>
<evidence type="ECO:0000256" key="9">
    <source>
        <dbReference type="ARBA" id="ARBA00023136"/>
    </source>
</evidence>
<dbReference type="GO" id="GO:0034497">
    <property type="term" value="P:protein localization to phagophore assembly site"/>
    <property type="evidence" value="ECO:0007669"/>
    <property type="project" value="TreeGrafter"/>
</dbReference>
<comment type="similarity">
    <text evidence="2 10">Belongs to the ATG9 family.</text>
</comment>
<dbReference type="Proteomes" id="UP000887565">
    <property type="component" value="Unplaced"/>
</dbReference>
<dbReference type="GO" id="GO:0061709">
    <property type="term" value="P:reticulophagy"/>
    <property type="evidence" value="ECO:0007669"/>
    <property type="project" value="TreeGrafter"/>
</dbReference>
<accession>A0A915JM73</accession>
<dbReference type="WBParaSite" id="nRc.2.0.1.t27187-RA">
    <property type="protein sequence ID" value="nRc.2.0.1.t27187-RA"/>
    <property type="gene ID" value="nRc.2.0.1.g27187"/>
</dbReference>
<comment type="function">
    <text evidence="10">Phospholipid scramblase involved in autophagy. Cycles between the preautophagosomal structure/phagophore assembly site (PAS) and the cytoplasmic vesicle pool and supplies membrane for the growing autophagosome. Lipid scramblase activity plays a key role in preautophagosomal structure/phagophore assembly by distributing the phospholipids that arrive through ATG2 from the cytoplasmic to the luminal leaflet of the bilayer, thereby driving autophagosomal membrane expansion.</text>
</comment>
<feature type="transmembrane region" description="Helical" evidence="10">
    <location>
        <begin position="132"/>
        <end position="154"/>
    </location>
</feature>
<evidence type="ECO:0000256" key="7">
    <source>
        <dbReference type="ARBA" id="ARBA00023006"/>
    </source>
</evidence>
<keyword evidence="8 10" id="KW-0445">Lipid transport</keyword>
<name>A0A915JM73_ROMCU</name>
<keyword evidence="4 10" id="KW-0813">Transport</keyword>
<comment type="caution">
    <text evidence="10">Lacks conserved residue(s) required for the propagation of feature annotation.</text>
</comment>
<keyword evidence="11" id="KW-1185">Reference proteome</keyword>
<protein>
    <recommendedName>
        <fullName evidence="3 10">Autophagy-related protein 9</fullName>
    </recommendedName>
</protein>
<dbReference type="GO" id="GO:0034727">
    <property type="term" value="P:piecemeal microautophagy of the nucleus"/>
    <property type="evidence" value="ECO:0007669"/>
    <property type="project" value="TreeGrafter"/>
</dbReference>
<dbReference type="GO" id="GO:0000422">
    <property type="term" value="P:autophagy of mitochondrion"/>
    <property type="evidence" value="ECO:0007669"/>
    <property type="project" value="TreeGrafter"/>
</dbReference>
<dbReference type="Pfam" id="PF04109">
    <property type="entry name" value="ATG9"/>
    <property type="match status" value="1"/>
</dbReference>
<organism evidence="11 12">
    <name type="scientific">Romanomermis culicivorax</name>
    <name type="common">Nematode worm</name>
    <dbReference type="NCBI Taxonomy" id="13658"/>
    <lineage>
        <taxon>Eukaryota</taxon>
        <taxon>Metazoa</taxon>
        <taxon>Ecdysozoa</taxon>
        <taxon>Nematoda</taxon>
        <taxon>Enoplea</taxon>
        <taxon>Dorylaimia</taxon>
        <taxon>Mermithida</taxon>
        <taxon>Mermithoidea</taxon>
        <taxon>Mermithidae</taxon>
        <taxon>Romanomermis</taxon>
    </lineage>
</organism>
<evidence type="ECO:0000313" key="11">
    <source>
        <dbReference type="Proteomes" id="UP000887565"/>
    </source>
</evidence>
<evidence type="ECO:0000256" key="2">
    <source>
        <dbReference type="ARBA" id="ARBA00006185"/>
    </source>
</evidence>
<feature type="transmembrane region" description="Helical" evidence="10">
    <location>
        <begin position="160"/>
        <end position="182"/>
    </location>
</feature>
<dbReference type="GO" id="GO:0034045">
    <property type="term" value="C:phagophore assembly site membrane"/>
    <property type="evidence" value="ECO:0007669"/>
    <property type="project" value="UniProtKB-SubCell"/>
</dbReference>